<dbReference type="SUPFAM" id="SSF50249">
    <property type="entry name" value="Nucleic acid-binding proteins"/>
    <property type="match status" value="1"/>
</dbReference>
<dbReference type="Gene3D" id="3.30.1490.120">
    <property type="entry name" value="RNA polymerase Rpb7-like, N-terminal domain"/>
    <property type="match status" value="1"/>
</dbReference>
<dbReference type="Gene3D" id="2.40.50.140">
    <property type="entry name" value="Nucleic acid-binding proteins"/>
    <property type="match status" value="1"/>
</dbReference>
<dbReference type="InterPro" id="IPR012340">
    <property type="entry name" value="NA-bd_OB-fold"/>
</dbReference>
<dbReference type="Proteomes" id="UP001301769">
    <property type="component" value="Unassembled WGS sequence"/>
</dbReference>
<evidence type="ECO:0000256" key="5">
    <source>
        <dbReference type="ARBA" id="ARBA00023242"/>
    </source>
</evidence>
<dbReference type="GO" id="GO:0006384">
    <property type="term" value="P:transcription initiation at RNA polymerase III promoter"/>
    <property type="evidence" value="ECO:0007669"/>
    <property type="project" value="TreeGrafter"/>
</dbReference>
<evidence type="ECO:0000256" key="6">
    <source>
        <dbReference type="RuleBase" id="RU369086"/>
    </source>
</evidence>
<dbReference type="Pfam" id="PF08292">
    <property type="entry name" value="RNA_pol_Rbc25"/>
    <property type="match status" value="1"/>
</dbReference>
<keyword evidence="10" id="KW-1185">Reference proteome</keyword>
<evidence type="ECO:0000256" key="1">
    <source>
        <dbReference type="ARBA" id="ARBA00004123"/>
    </source>
</evidence>
<feature type="domain" description="RNA polymerase III subunit Rpc25" evidence="8">
    <location>
        <begin position="83"/>
        <end position="201"/>
    </location>
</feature>
<dbReference type="GO" id="GO:0055029">
    <property type="term" value="C:nuclear DNA-directed RNA polymerase complex"/>
    <property type="evidence" value="ECO:0007669"/>
    <property type="project" value="UniProtKB-ARBA"/>
</dbReference>
<gene>
    <name evidence="9" type="ORF">QBC37DRAFT_411532</name>
</gene>
<dbReference type="CDD" id="cd04330">
    <property type="entry name" value="RNAP_III_Rpc25_N"/>
    <property type="match status" value="1"/>
</dbReference>
<keyword evidence="4 6" id="KW-0804">Transcription</keyword>
<dbReference type="InterPro" id="IPR036898">
    <property type="entry name" value="RNA_pol_Rpb7-like_N_sf"/>
</dbReference>
<proteinExistence type="inferred from homology"/>
<organism evidence="9 10">
    <name type="scientific">Rhypophila decipiens</name>
    <dbReference type="NCBI Taxonomy" id="261697"/>
    <lineage>
        <taxon>Eukaryota</taxon>
        <taxon>Fungi</taxon>
        <taxon>Dikarya</taxon>
        <taxon>Ascomycota</taxon>
        <taxon>Pezizomycotina</taxon>
        <taxon>Sordariomycetes</taxon>
        <taxon>Sordariomycetidae</taxon>
        <taxon>Sordariales</taxon>
        <taxon>Naviculisporaceae</taxon>
        <taxon>Rhypophila</taxon>
    </lineage>
</organism>
<dbReference type="PANTHER" id="PTHR12709:SF1">
    <property type="entry name" value="DNA-DIRECTED RNA POLYMERASE III SUBUNIT RPC8"/>
    <property type="match status" value="1"/>
</dbReference>
<evidence type="ECO:0000259" key="7">
    <source>
        <dbReference type="Pfam" id="PF03876"/>
    </source>
</evidence>
<sequence length="203" mass="22997">MFFLSKIADVIQIHPEKFNMRSEDALHENINTKYANKVIQGLGLCISLWDICWASEGLCDVYTGLCNVNVEFRMVVFRPFEGEVLQARIVSQTEEGIHLTVGFFDDIFVPGSELADGAQFRPDPDSNGKATWVVDLEEDDEKLYYDNHEMVHFSVLSEEWHDQTPTGPVEAEADPADQQLLPPYKIIGTMNAPGLGVCLWWQE</sequence>
<dbReference type="InterPro" id="IPR045113">
    <property type="entry name" value="Rpb7-like"/>
</dbReference>
<comment type="subcellular location">
    <subcellularLocation>
        <location evidence="1 6">Nucleus</location>
    </subcellularLocation>
</comment>
<dbReference type="PANTHER" id="PTHR12709">
    <property type="entry name" value="DNA-DIRECTED RNA POLYMERASE II, III"/>
    <property type="match status" value="1"/>
</dbReference>
<evidence type="ECO:0000259" key="8">
    <source>
        <dbReference type="Pfam" id="PF08292"/>
    </source>
</evidence>
<accession>A0AAN7BCH8</accession>
<comment type="similarity">
    <text evidence="2">Belongs to the eukaryotic RPB7/RPC8 RNA polymerase subunit family.</text>
</comment>
<dbReference type="InterPro" id="IPR005576">
    <property type="entry name" value="Rpb7-like_N"/>
</dbReference>
<keyword evidence="5 6" id="KW-0539">Nucleus</keyword>
<feature type="domain" description="RNA polymerase Rpb7-like N-terminal" evidence="7">
    <location>
        <begin position="9"/>
        <end position="51"/>
    </location>
</feature>
<dbReference type="InterPro" id="IPR013238">
    <property type="entry name" value="RNA_pol_III_Rbc25"/>
</dbReference>
<dbReference type="Pfam" id="PF03876">
    <property type="entry name" value="SHS2_Rpb7-N"/>
    <property type="match status" value="1"/>
</dbReference>
<protein>
    <recommendedName>
        <fullName evidence="6">DNA-directed RNA polymerase subunit</fullName>
    </recommendedName>
</protein>
<evidence type="ECO:0000256" key="3">
    <source>
        <dbReference type="ARBA" id="ARBA00022478"/>
    </source>
</evidence>
<evidence type="ECO:0000313" key="10">
    <source>
        <dbReference type="Proteomes" id="UP001301769"/>
    </source>
</evidence>
<reference evidence="9" key="2">
    <citation type="submission" date="2023-05" db="EMBL/GenBank/DDBJ databases">
        <authorList>
            <consortium name="Lawrence Berkeley National Laboratory"/>
            <person name="Steindorff A."/>
            <person name="Hensen N."/>
            <person name="Bonometti L."/>
            <person name="Westerberg I."/>
            <person name="Brannstrom I.O."/>
            <person name="Guillou S."/>
            <person name="Cros-Aarteil S."/>
            <person name="Calhoun S."/>
            <person name="Haridas S."/>
            <person name="Kuo A."/>
            <person name="Mondo S."/>
            <person name="Pangilinan J."/>
            <person name="Riley R."/>
            <person name="Labutti K."/>
            <person name="Andreopoulos B."/>
            <person name="Lipzen A."/>
            <person name="Chen C."/>
            <person name="Yanf M."/>
            <person name="Daum C."/>
            <person name="Ng V."/>
            <person name="Clum A."/>
            <person name="Ohm R."/>
            <person name="Martin F."/>
            <person name="Silar P."/>
            <person name="Natvig D."/>
            <person name="Lalanne C."/>
            <person name="Gautier V."/>
            <person name="Ament-Velasquez S.L."/>
            <person name="Kruys A."/>
            <person name="Hutchinson M.I."/>
            <person name="Powell A.J."/>
            <person name="Barry K."/>
            <person name="Miller A.N."/>
            <person name="Grigoriev I.V."/>
            <person name="Debuchy R."/>
            <person name="Gladieux P."/>
            <person name="Thoren M.H."/>
            <person name="Johannesson H."/>
        </authorList>
    </citation>
    <scope>NUCLEOTIDE SEQUENCE</scope>
    <source>
        <strain evidence="9">PSN293</strain>
    </source>
</reference>
<name>A0AAN7BCH8_9PEZI</name>
<evidence type="ECO:0000256" key="4">
    <source>
        <dbReference type="ARBA" id="ARBA00023163"/>
    </source>
</evidence>
<dbReference type="EMBL" id="MU858051">
    <property type="protein sequence ID" value="KAK4218784.1"/>
    <property type="molecule type" value="Genomic_DNA"/>
</dbReference>
<reference evidence="9" key="1">
    <citation type="journal article" date="2023" name="Mol. Phylogenet. Evol.">
        <title>Genome-scale phylogeny and comparative genomics of the fungal order Sordariales.</title>
        <authorList>
            <person name="Hensen N."/>
            <person name="Bonometti L."/>
            <person name="Westerberg I."/>
            <person name="Brannstrom I.O."/>
            <person name="Guillou S."/>
            <person name="Cros-Aarteil S."/>
            <person name="Calhoun S."/>
            <person name="Haridas S."/>
            <person name="Kuo A."/>
            <person name="Mondo S."/>
            <person name="Pangilinan J."/>
            <person name="Riley R."/>
            <person name="LaButti K."/>
            <person name="Andreopoulos B."/>
            <person name="Lipzen A."/>
            <person name="Chen C."/>
            <person name="Yan M."/>
            <person name="Daum C."/>
            <person name="Ng V."/>
            <person name="Clum A."/>
            <person name="Steindorff A."/>
            <person name="Ohm R.A."/>
            <person name="Martin F."/>
            <person name="Silar P."/>
            <person name="Natvig D.O."/>
            <person name="Lalanne C."/>
            <person name="Gautier V."/>
            <person name="Ament-Velasquez S.L."/>
            <person name="Kruys A."/>
            <person name="Hutchinson M.I."/>
            <person name="Powell A.J."/>
            <person name="Barry K."/>
            <person name="Miller A.N."/>
            <person name="Grigoriev I.V."/>
            <person name="Debuchy R."/>
            <person name="Gladieux P."/>
            <person name="Hiltunen Thoren M."/>
            <person name="Johannesson H."/>
        </authorList>
    </citation>
    <scope>NUCLEOTIDE SEQUENCE</scope>
    <source>
        <strain evidence="9">PSN293</strain>
    </source>
</reference>
<evidence type="ECO:0000256" key="2">
    <source>
        <dbReference type="ARBA" id="ARBA00009307"/>
    </source>
</evidence>
<keyword evidence="3 6" id="KW-0240">DNA-directed RNA polymerase</keyword>
<dbReference type="GO" id="GO:0005666">
    <property type="term" value="C:RNA polymerase III complex"/>
    <property type="evidence" value="ECO:0007669"/>
    <property type="project" value="TreeGrafter"/>
</dbReference>
<comment type="function">
    <text evidence="6">DNA-dependent RNA polymerase which catalyzes the transcription of DNA into RNA using the four ribonucleoside triphosphates as substrates.</text>
</comment>
<evidence type="ECO:0000313" key="9">
    <source>
        <dbReference type="EMBL" id="KAK4218784.1"/>
    </source>
</evidence>
<dbReference type="SUPFAM" id="SSF88798">
    <property type="entry name" value="N-terminal, heterodimerisation domain of RBP7 (RpoE)"/>
    <property type="match status" value="1"/>
</dbReference>
<comment type="caution">
    <text evidence="9">The sequence shown here is derived from an EMBL/GenBank/DDBJ whole genome shotgun (WGS) entry which is preliminary data.</text>
</comment>
<dbReference type="AlphaFoldDB" id="A0AAN7BCH8"/>